<dbReference type="AlphaFoldDB" id="A0A1S3I7A0"/>
<dbReference type="Gene3D" id="1.20.58.900">
    <property type="match status" value="1"/>
</dbReference>
<dbReference type="SUPFAM" id="SSF57903">
    <property type="entry name" value="FYVE/PHD zinc finger"/>
    <property type="match status" value="1"/>
</dbReference>
<dbReference type="PANTHER" id="PTHR45956:SF6">
    <property type="entry name" value="RUN DOMAIN-CONTAINING PROTEIN"/>
    <property type="match status" value="1"/>
</dbReference>
<reference evidence="10" key="1">
    <citation type="submission" date="2025-08" db="UniProtKB">
        <authorList>
            <consortium name="RefSeq"/>
        </authorList>
    </citation>
    <scope>IDENTIFICATION</scope>
    <source>
        <tissue evidence="10">Gonads</tissue>
    </source>
</reference>
<dbReference type="InterPro" id="IPR037213">
    <property type="entry name" value="Run_dom_sf"/>
</dbReference>
<dbReference type="CDD" id="cd17681">
    <property type="entry name" value="RUN_RUFY1_like"/>
    <property type="match status" value="1"/>
</dbReference>
<evidence type="ECO:0000313" key="9">
    <source>
        <dbReference type="Proteomes" id="UP000085678"/>
    </source>
</evidence>
<dbReference type="InterPro" id="IPR017455">
    <property type="entry name" value="Znf_FYVE-rel"/>
</dbReference>
<dbReference type="InterPro" id="IPR011011">
    <property type="entry name" value="Znf_FYVE_PHD"/>
</dbReference>
<dbReference type="InterPro" id="IPR047335">
    <property type="entry name" value="RUFY1-3"/>
</dbReference>
<dbReference type="InterPro" id="IPR013083">
    <property type="entry name" value="Znf_RING/FYVE/PHD"/>
</dbReference>
<proteinExistence type="predicted"/>
<dbReference type="PANTHER" id="PTHR45956">
    <property type="entry name" value="RUN AND FYVE DOMAIN-CONTAINING PROTEIN 2-LIKE PROTEIN"/>
    <property type="match status" value="1"/>
</dbReference>
<evidence type="ECO:0000256" key="2">
    <source>
        <dbReference type="ARBA" id="ARBA00022771"/>
    </source>
</evidence>
<feature type="domain" description="FYVE-type" evidence="7">
    <location>
        <begin position="577"/>
        <end position="635"/>
    </location>
</feature>
<dbReference type="Proteomes" id="UP000085678">
    <property type="component" value="Unplaced"/>
</dbReference>
<evidence type="ECO:0000259" key="7">
    <source>
        <dbReference type="PROSITE" id="PS50178"/>
    </source>
</evidence>
<dbReference type="GeneID" id="106161606"/>
<evidence type="ECO:0000256" key="6">
    <source>
        <dbReference type="SAM" id="Coils"/>
    </source>
</evidence>
<dbReference type="SMART" id="SM00064">
    <property type="entry name" value="FYVE"/>
    <property type="match status" value="1"/>
</dbReference>
<dbReference type="SMART" id="SM00593">
    <property type="entry name" value="RUN"/>
    <property type="match status" value="1"/>
</dbReference>
<dbReference type="SUPFAM" id="SSF140741">
    <property type="entry name" value="RUN domain-like"/>
    <property type="match status" value="1"/>
</dbReference>
<protein>
    <submittedName>
        <fullName evidence="10">RUN and FYVE domain-containing protein 2 isoform X2</fullName>
    </submittedName>
</protein>
<feature type="coiled-coil region" evidence="6">
    <location>
        <begin position="521"/>
        <end position="572"/>
    </location>
</feature>
<name>A0A1S3I7A0_LINAN</name>
<dbReference type="CDD" id="cd15721">
    <property type="entry name" value="FYVE_RUFY1_like"/>
    <property type="match status" value="1"/>
</dbReference>
<keyword evidence="2 5" id="KW-0863">Zinc-finger</keyword>
<dbReference type="Gene3D" id="3.30.40.10">
    <property type="entry name" value="Zinc/RING finger domain, C3HC4 (zinc finger)"/>
    <property type="match status" value="1"/>
</dbReference>
<dbReference type="FunFam" id="1.20.58.900:FF:000011">
    <property type="entry name" value="Uncharacterized protein, isoform B"/>
    <property type="match status" value="1"/>
</dbReference>
<feature type="domain" description="RUN" evidence="8">
    <location>
        <begin position="78"/>
        <end position="211"/>
    </location>
</feature>
<evidence type="ECO:0000256" key="5">
    <source>
        <dbReference type="PROSITE-ProRule" id="PRU00091"/>
    </source>
</evidence>
<dbReference type="Pfam" id="PF01363">
    <property type="entry name" value="FYVE"/>
    <property type="match status" value="1"/>
</dbReference>
<dbReference type="OrthoDB" id="79871at2759"/>
<evidence type="ECO:0000256" key="3">
    <source>
        <dbReference type="ARBA" id="ARBA00022833"/>
    </source>
</evidence>
<keyword evidence="9" id="KW-1185">Reference proteome</keyword>
<dbReference type="GO" id="GO:0008270">
    <property type="term" value="F:zinc ion binding"/>
    <property type="evidence" value="ECO:0007669"/>
    <property type="project" value="UniProtKB-KW"/>
</dbReference>
<feature type="coiled-coil region" evidence="6">
    <location>
        <begin position="381"/>
        <end position="464"/>
    </location>
</feature>
<dbReference type="InterPro" id="IPR004012">
    <property type="entry name" value="Run_dom"/>
</dbReference>
<dbReference type="FunFam" id="3.30.40.10:FF:000046">
    <property type="entry name" value="RUN and FYVE domain containing 2"/>
    <property type="match status" value="1"/>
</dbReference>
<organism evidence="9 10">
    <name type="scientific">Lingula anatina</name>
    <name type="common">Brachiopod</name>
    <name type="synonym">Lingula unguis</name>
    <dbReference type="NCBI Taxonomy" id="7574"/>
    <lineage>
        <taxon>Eukaryota</taxon>
        <taxon>Metazoa</taxon>
        <taxon>Spiralia</taxon>
        <taxon>Lophotrochozoa</taxon>
        <taxon>Brachiopoda</taxon>
        <taxon>Linguliformea</taxon>
        <taxon>Lingulata</taxon>
        <taxon>Lingulida</taxon>
        <taxon>Linguloidea</taxon>
        <taxon>Lingulidae</taxon>
        <taxon>Lingula</taxon>
    </lineage>
</organism>
<gene>
    <name evidence="10" type="primary">LOC106161606</name>
</gene>
<keyword evidence="1" id="KW-0479">Metal-binding</keyword>
<keyword evidence="3" id="KW-0862">Zinc</keyword>
<evidence type="ECO:0000256" key="4">
    <source>
        <dbReference type="ARBA" id="ARBA00023054"/>
    </source>
</evidence>
<dbReference type="Pfam" id="PF02759">
    <property type="entry name" value="RUN"/>
    <property type="match status" value="1"/>
</dbReference>
<keyword evidence="4 6" id="KW-0175">Coiled coil</keyword>
<dbReference type="RefSeq" id="XP_013394078.1">
    <property type="nucleotide sequence ID" value="XM_013538624.2"/>
</dbReference>
<evidence type="ECO:0000259" key="8">
    <source>
        <dbReference type="PROSITE" id="PS50826"/>
    </source>
</evidence>
<dbReference type="GO" id="GO:0005737">
    <property type="term" value="C:cytoplasm"/>
    <property type="evidence" value="ECO:0007669"/>
    <property type="project" value="TreeGrafter"/>
</dbReference>
<dbReference type="PROSITE" id="PS50826">
    <property type="entry name" value="RUN"/>
    <property type="match status" value="1"/>
</dbReference>
<sequence>MAEETIYLCNFRVSVDGDWLCLRELQDVQLDMQHSMLMSPTDDGRDPMAIERSNLLHVAKLVIKELIDSSLSQGRMLDDDFVPLQQFFVVLEHVLRHGLKPKKSILRDKREFFPVLEQIEKHVSEAEEITTSVRDMPNLKTPLGRARAFLRLALMQKRLADYFKVLIDKKDDVLVDFYEPGAFMLEEEGIVISGLLVGLNVIDCNICIKEDDLDEPMGVIDFSLYLKDNSFLGQNEEEDGSEGNAKMAAILDQKNYLEELNRHLNATVTNLQQKMEAVQTSNTLMREDLAISKNNILALQEENSQLRHEKEGLETSYQRKMESAQADLSVERETYITSRQGLDHLYADSKKREEEEIQMRMDLEKELELQIGMKTEMEMAMRLLEKDVHEKQDTVVSLRKQLDEIKQINLELYNKLQACDGSLKHKTELVAKLEEKTNQMQEAMRAMEARVKQCESDKIAAEETARKLGQQLAEKDSRRAALETDLRIEREWRGTVQKTLEQERGKVSQLQSDLQQMGKVKQEYSDLMKRHESMKQTCEEQEKALTELGSHLSESKLKMEDLREAQQALKEAQWADDAEATNCKGCTKEFSLSRRKHHCRNCGDIYCSECSDNKMPLPSSAKPVRVCDNCHTLLLQRYSANK</sequence>
<dbReference type="InterPro" id="IPR000306">
    <property type="entry name" value="Znf_FYVE"/>
</dbReference>
<feature type="coiled-coil region" evidence="6">
    <location>
        <begin position="257"/>
        <end position="316"/>
    </location>
</feature>
<accession>A0A1S3I7A0</accession>
<evidence type="ECO:0000313" key="10">
    <source>
        <dbReference type="RefSeq" id="XP_013394078.1"/>
    </source>
</evidence>
<dbReference type="PROSITE" id="PS50178">
    <property type="entry name" value="ZF_FYVE"/>
    <property type="match status" value="1"/>
</dbReference>
<evidence type="ECO:0000256" key="1">
    <source>
        <dbReference type="ARBA" id="ARBA00022723"/>
    </source>
</evidence>